<evidence type="ECO:0000313" key="3">
    <source>
        <dbReference type="EMBL" id="CAL1146895.1"/>
    </source>
</evidence>
<protein>
    <submittedName>
        <fullName evidence="4">Pentatricopeptide repeat-containing protein, chloroplastic</fullName>
    </submittedName>
</protein>
<dbReference type="Proteomes" id="UP001152797">
    <property type="component" value="Unassembled WGS sequence"/>
</dbReference>
<keyword evidence="5" id="KW-1185">Reference proteome</keyword>
<dbReference type="EMBL" id="CAMXCT020001843">
    <property type="protein sequence ID" value="CAL1146895.1"/>
    <property type="molecule type" value="Genomic_DNA"/>
</dbReference>
<dbReference type="EMBL" id="CAMXCT010001843">
    <property type="protein sequence ID" value="CAI3993520.1"/>
    <property type="molecule type" value="Genomic_DNA"/>
</dbReference>
<sequence length="220" mass="24101">MKLKGEITSGLAQHERLVLRPEINEELSIQSLPQKVDNHMPIGRVLYLKMTSFLQNHIKRYGRGGIFDAAPSRMPSKAMASTDAPAQQQDAVAPVQQPGEPPAPTPLTWAMQQPNRLDGHPFSPIRASMAREPGPYFVDDDPWDCPGLPHAVRLKQLKHMNNYEDGEQSSDDAEPSGAHGSHDQCYIAAALSAACIADAFLIVMATPSEVFPERLLSRGS</sequence>
<reference evidence="3" key="2">
    <citation type="submission" date="2024-04" db="EMBL/GenBank/DDBJ databases">
        <authorList>
            <person name="Chen Y."/>
            <person name="Shah S."/>
            <person name="Dougan E. K."/>
            <person name="Thang M."/>
            <person name="Chan C."/>
        </authorList>
    </citation>
    <scope>NUCLEOTIDE SEQUENCE [LARGE SCALE GENOMIC DNA]</scope>
</reference>
<accession>A0A9P1CLA1</accession>
<organism evidence="2">
    <name type="scientific">Cladocopium goreaui</name>
    <dbReference type="NCBI Taxonomy" id="2562237"/>
    <lineage>
        <taxon>Eukaryota</taxon>
        <taxon>Sar</taxon>
        <taxon>Alveolata</taxon>
        <taxon>Dinophyceae</taxon>
        <taxon>Suessiales</taxon>
        <taxon>Symbiodiniaceae</taxon>
        <taxon>Cladocopium</taxon>
    </lineage>
</organism>
<reference evidence="2" key="1">
    <citation type="submission" date="2022-10" db="EMBL/GenBank/DDBJ databases">
        <authorList>
            <person name="Chen Y."/>
            <person name="Dougan E. K."/>
            <person name="Chan C."/>
            <person name="Rhodes N."/>
            <person name="Thang M."/>
        </authorList>
    </citation>
    <scope>NUCLEOTIDE SEQUENCE</scope>
</reference>
<dbReference type="EMBL" id="CAMXCT030001843">
    <property type="protein sequence ID" value="CAL4780832.1"/>
    <property type="molecule type" value="Genomic_DNA"/>
</dbReference>
<evidence type="ECO:0000256" key="1">
    <source>
        <dbReference type="SAM" id="MobiDB-lite"/>
    </source>
</evidence>
<proteinExistence type="predicted"/>
<feature type="compositionally biased region" description="Low complexity" evidence="1">
    <location>
        <begin position="83"/>
        <end position="98"/>
    </location>
</feature>
<feature type="region of interest" description="Disordered" evidence="1">
    <location>
        <begin position="76"/>
        <end position="103"/>
    </location>
</feature>
<evidence type="ECO:0000313" key="5">
    <source>
        <dbReference type="Proteomes" id="UP001152797"/>
    </source>
</evidence>
<dbReference type="AlphaFoldDB" id="A0A9P1CLA1"/>
<gene>
    <name evidence="2" type="ORF">C1SCF055_LOCUS20261</name>
</gene>
<name>A0A9P1CLA1_9DINO</name>
<evidence type="ECO:0000313" key="4">
    <source>
        <dbReference type="EMBL" id="CAL4780832.1"/>
    </source>
</evidence>
<evidence type="ECO:0000313" key="2">
    <source>
        <dbReference type="EMBL" id="CAI3993520.1"/>
    </source>
</evidence>
<comment type="caution">
    <text evidence="2">The sequence shown here is derived from an EMBL/GenBank/DDBJ whole genome shotgun (WGS) entry which is preliminary data.</text>
</comment>